<keyword evidence="1" id="KW-0472">Membrane</keyword>
<evidence type="ECO:0000313" key="2">
    <source>
        <dbReference type="EMBL" id="SMG21707.1"/>
    </source>
</evidence>
<dbReference type="AlphaFoldDB" id="A0A1X7J2C9"/>
<reference evidence="2 3" key="1">
    <citation type="submission" date="2017-04" db="EMBL/GenBank/DDBJ databases">
        <authorList>
            <person name="Afonso C.L."/>
            <person name="Miller P.J."/>
            <person name="Scott M.A."/>
            <person name="Spackman E."/>
            <person name="Goraichik I."/>
            <person name="Dimitrov K.M."/>
            <person name="Suarez D.L."/>
            <person name="Swayne D.E."/>
        </authorList>
    </citation>
    <scope>NUCLEOTIDE SEQUENCE [LARGE SCALE GENOMIC DNA]</scope>
    <source>
        <strain evidence="2 3">11</strain>
    </source>
</reference>
<keyword evidence="3" id="KW-1185">Reference proteome</keyword>
<feature type="transmembrane region" description="Helical" evidence="1">
    <location>
        <begin position="90"/>
        <end position="111"/>
    </location>
</feature>
<dbReference type="Proteomes" id="UP000193834">
    <property type="component" value="Unassembled WGS sequence"/>
</dbReference>
<dbReference type="EMBL" id="FXAZ01000001">
    <property type="protein sequence ID" value="SMG21707.1"/>
    <property type="molecule type" value="Genomic_DNA"/>
</dbReference>
<protein>
    <recommendedName>
        <fullName evidence="4">DUF2975 domain-containing protein</fullName>
    </recommendedName>
</protein>
<feature type="transmembrane region" description="Helical" evidence="1">
    <location>
        <begin position="50"/>
        <end position="70"/>
    </location>
</feature>
<dbReference type="Pfam" id="PF11188">
    <property type="entry name" value="DUF2975"/>
    <property type="match status" value="1"/>
</dbReference>
<dbReference type="InterPro" id="IPR021354">
    <property type="entry name" value="DUF2975"/>
</dbReference>
<evidence type="ECO:0000313" key="3">
    <source>
        <dbReference type="Proteomes" id="UP000193834"/>
    </source>
</evidence>
<dbReference type="RefSeq" id="WP_085493311.1">
    <property type="nucleotide sequence ID" value="NZ_FXAZ01000001.1"/>
</dbReference>
<accession>A0A1X7J2C9</accession>
<keyword evidence="1" id="KW-0812">Transmembrane</keyword>
<dbReference type="OrthoDB" id="2680554at2"/>
<keyword evidence="1" id="KW-1133">Transmembrane helix</keyword>
<name>A0A1X7J2C9_9BACL</name>
<sequence>MKQRELAVWLKLIMVCCGIFGGLFCIYIAPETAKAILLDADESLSSLYTPFLTFIWVTGMPFFISLRLGWQICSDIYVGDAFTLPNANRLKWISFHAMMEGVLYIGALVYFFTAGSYAVNAVIAMLLILFFAITIAVFTSMLSHLVRNASELKQENELTI</sequence>
<gene>
    <name evidence="2" type="ORF">SAMN06295960_1132</name>
</gene>
<feature type="transmembrane region" description="Helical" evidence="1">
    <location>
        <begin position="12"/>
        <end position="30"/>
    </location>
</feature>
<dbReference type="STRING" id="1852522.SAMN06295960_1132"/>
<proteinExistence type="predicted"/>
<evidence type="ECO:0000256" key="1">
    <source>
        <dbReference type="SAM" id="Phobius"/>
    </source>
</evidence>
<organism evidence="2 3">
    <name type="scientific">Paenibacillus aquistagni</name>
    <dbReference type="NCBI Taxonomy" id="1852522"/>
    <lineage>
        <taxon>Bacteria</taxon>
        <taxon>Bacillati</taxon>
        <taxon>Bacillota</taxon>
        <taxon>Bacilli</taxon>
        <taxon>Bacillales</taxon>
        <taxon>Paenibacillaceae</taxon>
        <taxon>Paenibacillus</taxon>
    </lineage>
</organism>
<feature type="transmembrane region" description="Helical" evidence="1">
    <location>
        <begin position="117"/>
        <end position="138"/>
    </location>
</feature>
<evidence type="ECO:0008006" key="4">
    <source>
        <dbReference type="Google" id="ProtNLM"/>
    </source>
</evidence>